<dbReference type="EMBL" id="GL945441">
    <property type="protein sequence ID" value="EGO20395.1"/>
    <property type="molecule type" value="Genomic_DNA"/>
</dbReference>
<dbReference type="KEGG" id="sla:SERLADRAFT_411249"/>
<protein>
    <submittedName>
        <fullName evidence="2">Uncharacterized protein</fullName>
    </submittedName>
</protein>
<dbReference type="InterPro" id="IPR041078">
    <property type="entry name" value="Plavaka"/>
</dbReference>
<dbReference type="Pfam" id="PF18759">
    <property type="entry name" value="Plavaka"/>
    <property type="match status" value="1"/>
</dbReference>
<dbReference type="AlphaFoldDB" id="F8P9R6"/>
<dbReference type="HOGENOM" id="CLU_002498_0_1_1"/>
<sequence>MLSKSKVIFKFKGSLIAHNLNNVCSSRLYTQLVQADQFAYQDDMLIFYHQPSLEEDKTLKPTICTPLLTHLNTKFHIPKVPNVLDLARTWMKFPQRILRQNQIHWPSSTPESGMSLDTICDTPNLKADMTEQAVLPQQRVFGLSPSEIPPEHLFLPFTNPSCGILMAWQYTGTSTKSAAELTRLAAYLRDPLFDPSDLDGFNPTREHKLLYKYLQDRENPFHEENGWQESVVKICLPKEKKKWAQEDDAPELEIPGVFEDEVFKTYHTTPFRRYWKPSDDSDHTVRLYSEAYSSDAYIDAYNEVNNLPREPGDELEHTVASLMLWSDSTHLANFGNASIWPFYVLLGNQSKYTRGKPTSMACHHLAYIPTLPDDIQEVYISLFGEAATSANENYPEKILLASIKFLGNCPCPHCYVRKSEVHKMGKKKDMTCRRKSRVDDNMRCNKVNLAQELIFQHGIPINSERIESVLGEHSVIPTRNAVSERLYEFGCAMPVFQGLLSGSHNTIILDLIFALETWHAYAKLHLHTDDTLKFFDDATITLSQAVHKSLKTTCELYDTTELPQEEAACGRRTAALASKMANVGSQGLGQDDPARAKYTGPKRKKFNLTTYKYHALGDYPDTIRQFGTTDSYSTQLGELQHQCAKQRFPQTSKHHLISQMTHQDARKWLLTKISQQRKADISPITNTTSNKKYTQQLDDNLPYTNPSTHYHIAKSSRDKVGLTKWLGDLDFIPHLKNHLLGRLLGVTYKGDEIFYTDKQCGTVKILKNKLYWHQVLRLNYTTYDLRREQDSINPRTHPDIMVLAHEDPDETEEPHPYWYTRVIKIFHINVKHHSGQSKLSEPQQMDVLWVRWFARDTSTPTGWAAKRWHRVGFMDGLEPGAFGFLDPDVVIRGIHLIPAFAYGRTDEYLPPSITRQPNETNEDWAFFDVNIFVDCDMFMRYRGGGVGHKATREWDSFLQKEPHSSTDHKNEPAQVEGEGDDGIEISEGWDTEEESDEEQELEGENDKEEAEVIEDEGAQECYGKDKLGDEEVLDVEGFAPL</sequence>
<feature type="region of interest" description="Disordered" evidence="1">
    <location>
        <begin position="959"/>
        <end position="1027"/>
    </location>
</feature>
<gene>
    <name evidence="2" type="ORF">SERLADRAFT_411249</name>
</gene>
<dbReference type="RefSeq" id="XP_007323140.1">
    <property type="nucleotide sequence ID" value="XM_007323078.1"/>
</dbReference>
<accession>F8P9R6</accession>
<name>F8P9R6_SERL9</name>
<proteinExistence type="predicted"/>
<feature type="compositionally biased region" description="Basic and acidic residues" evidence="1">
    <location>
        <begin position="959"/>
        <end position="971"/>
    </location>
</feature>
<feature type="compositionally biased region" description="Acidic residues" evidence="1">
    <location>
        <begin position="977"/>
        <end position="1018"/>
    </location>
</feature>
<dbReference type="OrthoDB" id="2687259at2759"/>
<dbReference type="GeneID" id="18812930"/>
<evidence type="ECO:0000256" key="1">
    <source>
        <dbReference type="SAM" id="MobiDB-lite"/>
    </source>
</evidence>
<dbReference type="Proteomes" id="UP000008064">
    <property type="component" value="Unassembled WGS sequence"/>
</dbReference>
<evidence type="ECO:0000313" key="2">
    <source>
        <dbReference type="EMBL" id="EGO20395.1"/>
    </source>
</evidence>
<reference evidence="2" key="1">
    <citation type="submission" date="2011-04" db="EMBL/GenBank/DDBJ databases">
        <title>Evolution of plant cell wall degrading machinery underlies the functional diversity of forest fungi.</title>
        <authorList>
            <consortium name="US DOE Joint Genome Institute (JGI-PGF)"/>
            <person name="Eastwood D.C."/>
            <person name="Floudas D."/>
            <person name="Binder M."/>
            <person name="Majcherczyk A."/>
            <person name="Schneider P."/>
            <person name="Aerts A."/>
            <person name="Asiegbu F.O."/>
            <person name="Baker S.E."/>
            <person name="Barry K."/>
            <person name="Bendiksby M."/>
            <person name="Blumentritt M."/>
            <person name="Coutinho P.M."/>
            <person name="Cullen D."/>
            <person name="Cullen D."/>
            <person name="Gathman A."/>
            <person name="Goodell B."/>
            <person name="Henrissat B."/>
            <person name="Ihrmark K."/>
            <person name="Kauserud H."/>
            <person name="Kohler A."/>
            <person name="LaButti K."/>
            <person name="Lapidus A."/>
            <person name="Lavin J.L."/>
            <person name="Lee Y.-H."/>
            <person name="Lindquist E."/>
            <person name="Lilly W."/>
            <person name="Lucas S."/>
            <person name="Morin E."/>
            <person name="Murat C."/>
            <person name="Oguiza J.A."/>
            <person name="Park J."/>
            <person name="Pisabarro A.G."/>
            <person name="Riley R."/>
            <person name="Rosling A."/>
            <person name="Salamov A."/>
            <person name="Schmidt O."/>
            <person name="Schmutz J."/>
            <person name="Skrede I."/>
            <person name="Stenlid J."/>
            <person name="Wiebenga A."/>
            <person name="Xie X."/>
            <person name="Kues U."/>
            <person name="Hibbett D.S."/>
            <person name="Hoffmeister D."/>
            <person name="Hogberg N."/>
            <person name="Martin F."/>
            <person name="Grigoriev I.V."/>
            <person name="Watkinson S.C."/>
        </authorList>
    </citation>
    <scope>NUCLEOTIDE SEQUENCE</scope>
    <source>
        <strain evidence="2">S7.9</strain>
    </source>
</reference>
<organism>
    <name type="scientific">Serpula lacrymans var. lacrymans (strain S7.9)</name>
    <name type="common">Dry rot fungus</name>
    <dbReference type="NCBI Taxonomy" id="578457"/>
    <lineage>
        <taxon>Eukaryota</taxon>
        <taxon>Fungi</taxon>
        <taxon>Dikarya</taxon>
        <taxon>Basidiomycota</taxon>
        <taxon>Agaricomycotina</taxon>
        <taxon>Agaricomycetes</taxon>
        <taxon>Agaricomycetidae</taxon>
        <taxon>Boletales</taxon>
        <taxon>Coniophorineae</taxon>
        <taxon>Serpulaceae</taxon>
        <taxon>Serpula</taxon>
    </lineage>
</organism>